<evidence type="ECO:0000313" key="10">
    <source>
        <dbReference type="EMBL" id="EWT05422.1"/>
    </source>
</evidence>
<evidence type="ECO:0000256" key="3">
    <source>
        <dbReference type="ARBA" id="ARBA00022679"/>
    </source>
</evidence>
<keyword evidence="7" id="KW-0443">Lipid metabolism</keyword>
<dbReference type="PROSITE" id="PS50146">
    <property type="entry name" value="DAGK"/>
    <property type="match status" value="1"/>
</dbReference>
<dbReference type="AlphaFoldDB" id="W9GJT8"/>
<evidence type="ECO:0000256" key="6">
    <source>
        <dbReference type="ARBA" id="ARBA00022840"/>
    </source>
</evidence>
<keyword evidence="8" id="KW-1208">Phospholipid metabolism</keyword>
<keyword evidence="6" id="KW-0067">ATP-binding</keyword>
<dbReference type="InterPro" id="IPR016064">
    <property type="entry name" value="NAD/diacylglycerol_kinase_sf"/>
</dbReference>
<comment type="similarity">
    <text evidence="2">Belongs to the diacylglycerol/lipid kinase family.</text>
</comment>
<protein>
    <submittedName>
        <fullName evidence="10">Diacylglycerol kinase</fullName>
    </submittedName>
</protein>
<organism evidence="10 11">
    <name type="scientific">Intrasporangium chromatireducens Q5-1</name>
    <dbReference type="NCBI Taxonomy" id="584657"/>
    <lineage>
        <taxon>Bacteria</taxon>
        <taxon>Bacillati</taxon>
        <taxon>Actinomycetota</taxon>
        <taxon>Actinomycetes</taxon>
        <taxon>Micrococcales</taxon>
        <taxon>Intrasporangiaceae</taxon>
        <taxon>Intrasporangium</taxon>
    </lineage>
</organism>
<keyword evidence="4" id="KW-0547">Nucleotide-binding</keyword>
<evidence type="ECO:0000256" key="1">
    <source>
        <dbReference type="ARBA" id="ARBA00001946"/>
    </source>
</evidence>
<keyword evidence="7" id="KW-0594">Phospholipid biosynthesis</keyword>
<dbReference type="InterPro" id="IPR001206">
    <property type="entry name" value="Diacylglycerol_kinase_cat_dom"/>
</dbReference>
<comment type="cofactor">
    <cofactor evidence="1">
        <name>Mg(2+)</name>
        <dbReference type="ChEBI" id="CHEBI:18420"/>
    </cofactor>
</comment>
<dbReference type="InterPro" id="IPR050187">
    <property type="entry name" value="Lipid_Phosphate_FormReg"/>
</dbReference>
<name>W9GJT8_9MICO</name>
<reference evidence="11" key="1">
    <citation type="submission" date="2013-08" db="EMBL/GenBank/DDBJ databases">
        <title>Intrasporangium oryzae NRRL B-24470.</title>
        <authorList>
            <person name="Liu H."/>
            <person name="Wang G."/>
        </authorList>
    </citation>
    <scope>NUCLEOTIDE SEQUENCE [LARGE SCALE GENOMIC DNA]</scope>
    <source>
        <strain evidence="11">Q5-1</strain>
    </source>
</reference>
<evidence type="ECO:0000256" key="4">
    <source>
        <dbReference type="ARBA" id="ARBA00022741"/>
    </source>
</evidence>
<comment type="caution">
    <text evidence="10">The sequence shown here is derived from an EMBL/GenBank/DDBJ whole genome shotgun (WGS) entry which is preliminary data.</text>
</comment>
<feature type="domain" description="DAGKc" evidence="9">
    <location>
        <begin position="1"/>
        <end position="128"/>
    </location>
</feature>
<dbReference type="Pfam" id="PF19279">
    <property type="entry name" value="YegS_C"/>
    <property type="match status" value="1"/>
</dbReference>
<evidence type="ECO:0000313" key="11">
    <source>
        <dbReference type="Proteomes" id="UP000019494"/>
    </source>
</evidence>
<dbReference type="InterPro" id="IPR017438">
    <property type="entry name" value="ATP-NAD_kinase_N"/>
</dbReference>
<dbReference type="InterPro" id="IPR045540">
    <property type="entry name" value="YegS/DAGK_C"/>
</dbReference>
<dbReference type="SUPFAM" id="SSF111331">
    <property type="entry name" value="NAD kinase/diacylglycerol kinase-like"/>
    <property type="match status" value="1"/>
</dbReference>
<evidence type="ECO:0000256" key="5">
    <source>
        <dbReference type="ARBA" id="ARBA00022777"/>
    </source>
</evidence>
<dbReference type="OrthoDB" id="3171056at2"/>
<sequence>MRVAVVDNPVRDPAETALTAVHRACLCRGWPEPDVAETTVAEPGGAQARAAVEAGADLVVVIGGDGTVREVAGAMAGTGVPLGVVPRGTANLFARNLHLPYSSLERSVAIALGGEPHDVDLGRARWGTPDGAVGEGAFVVMAGVGQDARTIELVRPVLKKHIRWVAYFVPAVATLGAPLLPMRVGRDGGPVRDMRLWCLLAGNVGRIPLGIEVLPGARVDDGVLHLAAVGPTHLVGWVPIALKGLLRWRHDVPGLAYATARSVRAETDEPVTIHVDGDEHAGVVWLEARIEPRALRINLPPGPAPDA</sequence>
<dbReference type="PANTHER" id="PTHR12358:SF54">
    <property type="entry name" value="SPHINGOSINE KINASE RELATED PROTEIN"/>
    <property type="match status" value="1"/>
</dbReference>
<evidence type="ECO:0000256" key="7">
    <source>
        <dbReference type="ARBA" id="ARBA00023209"/>
    </source>
</evidence>
<keyword evidence="3" id="KW-0808">Transferase</keyword>
<accession>W9GJT8</accession>
<dbReference type="Pfam" id="PF00781">
    <property type="entry name" value="DAGK_cat"/>
    <property type="match status" value="1"/>
</dbReference>
<dbReference type="PANTHER" id="PTHR12358">
    <property type="entry name" value="SPHINGOSINE KINASE"/>
    <property type="match status" value="1"/>
</dbReference>
<keyword evidence="7" id="KW-0444">Lipid biosynthesis</keyword>
<dbReference type="Gene3D" id="3.40.50.10330">
    <property type="entry name" value="Probable inorganic polyphosphate/atp-NAD kinase, domain 1"/>
    <property type="match status" value="1"/>
</dbReference>
<evidence type="ECO:0000256" key="2">
    <source>
        <dbReference type="ARBA" id="ARBA00005983"/>
    </source>
</evidence>
<keyword evidence="11" id="KW-1185">Reference proteome</keyword>
<gene>
    <name evidence="10" type="ORF">N864_04685</name>
</gene>
<dbReference type="GO" id="GO:0005524">
    <property type="term" value="F:ATP binding"/>
    <property type="evidence" value="ECO:0007669"/>
    <property type="project" value="UniProtKB-KW"/>
</dbReference>
<dbReference type="Proteomes" id="UP000019494">
    <property type="component" value="Unassembled WGS sequence"/>
</dbReference>
<dbReference type="GO" id="GO:0016301">
    <property type="term" value="F:kinase activity"/>
    <property type="evidence" value="ECO:0007669"/>
    <property type="project" value="UniProtKB-KW"/>
</dbReference>
<dbReference type="SMART" id="SM00046">
    <property type="entry name" value="DAGKc"/>
    <property type="match status" value="1"/>
</dbReference>
<dbReference type="RefSeq" id="WP_051518561.1">
    <property type="nucleotide sequence ID" value="NZ_AWQS01000115.1"/>
</dbReference>
<evidence type="ECO:0000256" key="8">
    <source>
        <dbReference type="ARBA" id="ARBA00023264"/>
    </source>
</evidence>
<evidence type="ECO:0000259" key="9">
    <source>
        <dbReference type="PROSITE" id="PS50146"/>
    </source>
</evidence>
<dbReference type="EMBL" id="AWQS01000115">
    <property type="protein sequence ID" value="EWT05422.1"/>
    <property type="molecule type" value="Genomic_DNA"/>
</dbReference>
<dbReference type="GO" id="GO:0008654">
    <property type="term" value="P:phospholipid biosynthetic process"/>
    <property type="evidence" value="ECO:0007669"/>
    <property type="project" value="UniProtKB-KW"/>
</dbReference>
<keyword evidence="5 10" id="KW-0418">Kinase</keyword>
<proteinExistence type="inferred from homology"/>
<dbReference type="Gene3D" id="2.60.200.40">
    <property type="match status" value="1"/>
</dbReference>